<evidence type="ECO:0000256" key="5">
    <source>
        <dbReference type="ARBA" id="ARBA00022840"/>
    </source>
</evidence>
<dbReference type="Pfam" id="PF00069">
    <property type="entry name" value="Pkinase"/>
    <property type="match status" value="1"/>
</dbReference>
<dbReference type="EMBL" id="LASV01000213">
    <property type="protein sequence ID" value="KKA20987.1"/>
    <property type="molecule type" value="Genomic_DNA"/>
</dbReference>
<keyword evidence="4" id="KW-0418">Kinase</keyword>
<evidence type="ECO:0000313" key="7">
    <source>
        <dbReference type="EMBL" id="KKA20987.1"/>
    </source>
</evidence>
<evidence type="ECO:0000313" key="8">
    <source>
        <dbReference type="Proteomes" id="UP000053958"/>
    </source>
</evidence>
<dbReference type="AlphaFoldDB" id="A0A0F4YRR8"/>
<organism evidence="7 8">
    <name type="scientific">Rasamsonia emersonii (strain ATCC 16479 / CBS 393.64 / IMI 116815)</name>
    <dbReference type="NCBI Taxonomy" id="1408163"/>
    <lineage>
        <taxon>Eukaryota</taxon>
        <taxon>Fungi</taxon>
        <taxon>Dikarya</taxon>
        <taxon>Ascomycota</taxon>
        <taxon>Pezizomycotina</taxon>
        <taxon>Eurotiomycetes</taxon>
        <taxon>Eurotiomycetidae</taxon>
        <taxon>Eurotiales</taxon>
        <taxon>Trichocomaceae</taxon>
        <taxon>Rasamsonia</taxon>
    </lineage>
</organism>
<proteinExistence type="predicted"/>
<keyword evidence="1" id="KW-0723">Serine/threonine-protein kinase</keyword>
<dbReference type="InterPro" id="IPR011009">
    <property type="entry name" value="Kinase-like_dom_sf"/>
</dbReference>
<dbReference type="GO" id="GO:0004674">
    <property type="term" value="F:protein serine/threonine kinase activity"/>
    <property type="evidence" value="ECO:0007669"/>
    <property type="project" value="UniProtKB-KW"/>
</dbReference>
<sequence>MSVIVPFVEAIVTNQCRHRRVLLRSLPPIRSLSFLRAQTRLRTKAPAEEIAPDVAFEEESYPSYNPQAALEVHPGDVLNGRFCQKLTRRRWRWQRDRYVVLKFQDCNYAPEDVEHELRILKHIASANPSHEGSNFVRTIVDSFDVPRPDDLKQSNILVPFEDESIIEEFANEILDIPIPMKKGKDRTVYQSFHLGKPRSWALWPKITDFGQAKRINESEMNILPIQPEAYRAPEVFLGTGYTYSADIWNLGALIWMLMEGKDLFCRSDIPSGTPRSHVRLAEMIALLGPPPPELVERAREAQKWKWTPRVRSWETGELCDNINDFFVGPFFDEDGRFLHNDLIPKNLKLEDTVTVLEGNEKQLFLDFAKKMLRWLPEERQSAAELLHDPWLRSNLPQK</sequence>
<dbReference type="GO" id="GO:0005634">
    <property type="term" value="C:nucleus"/>
    <property type="evidence" value="ECO:0007669"/>
    <property type="project" value="TreeGrafter"/>
</dbReference>
<dbReference type="GeneID" id="25317333"/>
<dbReference type="STRING" id="1408163.A0A0F4YRR8"/>
<name>A0A0F4YRR8_RASE3</name>
<dbReference type="Gene3D" id="3.30.200.20">
    <property type="entry name" value="Phosphorylase Kinase, domain 1"/>
    <property type="match status" value="1"/>
</dbReference>
<gene>
    <name evidence="7" type="ORF">T310_4986</name>
</gene>
<keyword evidence="5" id="KW-0067">ATP-binding</keyword>
<dbReference type="SUPFAM" id="SSF56112">
    <property type="entry name" value="Protein kinase-like (PK-like)"/>
    <property type="match status" value="1"/>
</dbReference>
<reference evidence="7 8" key="1">
    <citation type="submission" date="2015-04" db="EMBL/GenBank/DDBJ databases">
        <authorList>
            <person name="Heijne W.H."/>
            <person name="Fedorova N.D."/>
            <person name="Nierman W.C."/>
            <person name="Vollebregt A.W."/>
            <person name="Zhao Z."/>
            <person name="Wu L."/>
            <person name="Kumar M."/>
            <person name="Stam H."/>
            <person name="van den Berg M.A."/>
            <person name="Pel H.J."/>
        </authorList>
    </citation>
    <scope>NUCLEOTIDE SEQUENCE [LARGE SCALE GENOMIC DNA]</scope>
    <source>
        <strain evidence="7 8">CBS 393.64</strain>
    </source>
</reference>
<dbReference type="InterPro" id="IPR000719">
    <property type="entry name" value="Prot_kinase_dom"/>
</dbReference>
<feature type="domain" description="Protein kinase" evidence="6">
    <location>
        <begin position="1"/>
        <end position="391"/>
    </location>
</feature>
<dbReference type="GO" id="GO:0043484">
    <property type="term" value="P:regulation of RNA splicing"/>
    <property type="evidence" value="ECO:0007669"/>
    <property type="project" value="TreeGrafter"/>
</dbReference>
<evidence type="ECO:0000256" key="3">
    <source>
        <dbReference type="ARBA" id="ARBA00022741"/>
    </source>
</evidence>
<evidence type="ECO:0000259" key="6">
    <source>
        <dbReference type="PROSITE" id="PS50011"/>
    </source>
</evidence>
<evidence type="ECO:0000256" key="2">
    <source>
        <dbReference type="ARBA" id="ARBA00022679"/>
    </source>
</evidence>
<keyword evidence="2" id="KW-0808">Transferase</keyword>
<dbReference type="RefSeq" id="XP_013327599.1">
    <property type="nucleotide sequence ID" value="XM_013472145.1"/>
</dbReference>
<dbReference type="InterPro" id="IPR051175">
    <property type="entry name" value="CLK_kinases"/>
</dbReference>
<dbReference type="PROSITE" id="PS50011">
    <property type="entry name" value="PROTEIN_KINASE_DOM"/>
    <property type="match status" value="1"/>
</dbReference>
<dbReference type="SMART" id="SM00220">
    <property type="entry name" value="S_TKc"/>
    <property type="match status" value="1"/>
</dbReference>
<dbReference type="GO" id="GO:0005524">
    <property type="term" value="F:ATP binding"/>
    <property type="evidence" value="ECO:0007669"/>
    <property type="project" value="UniProtKB-KW"/>
</dbReference>
<dbReference type="OrthoDB" id="4227212at2759"/>
<keyword evidence="3" id="KW-0547">Nucleotide-binding</keyword>
<dbReference type="PANTHER" id="PTHR45646">
    <property type="entry name" value="SERINE/THREONINE-PROTEIN KINASE DOA-RELATED"/>
    <property type="match status" value="1"/>
</dbReference>
<dbReference type="Gene3D" id="1.10.510.10">
    <property type="entry name" value="Transferase(Phosphotransferase) domain 1"/>
    <property type="match status" value="2"/>
</dbReference>
<accession>A0A0F4YRR8</accession>
<evidence type="ECO:0000256" key="4">
    <source>
        <dbReference type="ARBA" id="ARBA00022777"/>
    </source>
</evidence>
<dbReference type="PANTHER" id="PTHR45646:SF11">
    <property type="entry name" value="SERINE_THREONINE-PROTEIN KINASE DOA"/>
    <property type="match status" value="1"/>
</dbReference>
<keyword evidence="8" id="KW-1185">Reference proteome</keyword>
<dbReference type="Proteomes" id="UP000053958">
    <property type="component" value="Unassembled WGS sequence"/>
</dbReference>
<protein>
    <recommendedName>
        <fullName evidence="6">Protein kinase domain-containing protein</fullName>
    </recommendedName>
</protein>
<evidence type="ECO:0000256" key="1">
    <source>
        <dbReference type="ARBA" id="ARBA00022527"/>
    </source>
</evidence>
<comment type="caution">
    <text evidence="7">The sequence shown here is derived from an EMBL/GenBank/DDBJ whole genome shotgun (WGS) entry which is preliminary data.</text>
</comment>